<dbReference type="InterPro" id="IPR051404">
    <property type="entry name" value="TA_system_antitoxin"/>
</dbReference>
<reference evidence="2" key="2">
    <citation type="submission" date="2021-04" db="EMBL/GenBank/DDBJ databases">
        <authorList>
            <person name="Gilroy R."/>
        </authorList>
    </citation>
    <scope>NUCLEOTIDE SEQUENCE</scope>
    <source>
        <strain evidence="2">ChiHcolR34-3080</strain>
    </source>
</reference>
<evidence type="ECO:0000313" key="2">
    <source>
        <dbReference type="EMBL" id="HIW08933.1"/>
    </source>
</evidence>
<dbReference type="PANTHER" id="PTHR34504">
    <property type="entry name" value="ANTITOXIN HICB"/>
    <property type="match status" value="1"/>
</dbReference>
<proteinExistence type="predicted"/>
<organism evidence="2 3">
    <name type="scientific">Candidatus Faecalibacterium intestinigallinarum</name>
    <dbReference type="NCBI Taxonomy" id="2838581"/>
    <lineage>
        <taxon>Bacteria</taxon>
        <taxon>Bacillati</taxon>
        <taxon>Bacillota</taxon>
        <taxon>Clostridia</taxon>
        <taxon>Eubacteriales</taxon>
        <taxon>Oscillospiraceae</taxon>
        <taxon>Faecalibacterium</taxon>
    </lineage>
</organism>
<dbReference type="InterPro" id="IPR035069">
    <property type="entry name" value="TTHA1013/TTHA0281-like"/>
</dbReference>
<name>A0A9D1Q9I5_9FIRM</name>
<dbReference type="AlphaFoldDB" id="A0A9D1Q9I5"/>
<evidence type="ECO:0000259" key="1">
    <source>
        <dbReference type="Pfam" id="PF15919"/>
    </source>
</evidence>
<sequence>MKYTYTAVFMPTEDGTEYYARVPDLPGCVTTGENLEDAIAEITDAASGWLVVAEDEGLDIPAPSAQDAIVHEPGSILSLVQVDTLAYRAATDTRSVRKNVSLPAWMAELADKRGINCSQLLQNALKAQLNAG</sequence>
<gene>
    <name evidence="2" type="ORF">H9890_05985</name>
</gene>
<dbReference type="EMBL" id="DXHQ01000071">
    <property type="protein sequence ID" value="HIW08933.1"/>
    <property type="molecule type" value="Genomic_DNA"/>
</dbReference>
<dbReference type="InterPro" id="IPR031807">
    <property type="entry name" value="HicB-like"/>
</dbReference>
<comment type="caution">
    <text evidence="2">The sequence shown here is derived from an EMBL/GenBank/DDBJ whole genome shotgun (WGS) entry which is preliminary data.</text>
</comment>
<dbReference type="Proteomes" id="UP000823933">
    <property type="component" value="Unassembled WGS sequence"/>
</dbReference>
<accession>A0A9D1Q9I5</accession>
<dbReference type="PANTHER" id="PTHR34504:SF2">
    <property type="entry name" value="UPF0150 PROTEIN SSL0259"/>
    <property type="match status" value="1"/>
</dbReference>
<protein>
    <submittedName>
        <fullName evidence="2">Type II toxin-antitoxin system HicB family antitoxin</fullName>
    </submittedName>
</protein>
<reference evidence="2" key="1">
    <citation type="journal article" date="2021" name="PeerJ">
        <title>Extensive microbial diversity within the chicken gut microbiome revealed by metagenomics and culture.</title>
        <authorList>
            <person name="Gilroy R."/>
            <person name="Ravi A."/>
            <person name="Getino M."/>
            <person name="Pursley I."/>
            <person name="Horton D.L."/>
            <person name="Alikhan N.F."/>
            <person name="Baker D."/>
            <person name="Gharbi K."/>
            <person name="Hall N."/>
            <person name="Watson M."/>
            <person name="Adriaenssens E.M."/>
            <person name="Foster-Nyarko E."/>
            <person name="Jarju S."/>
            <person name="Secka A."/>
            <person name="Antonio M."/>
            <person name="Oren A."/>
            <person name="Chaudhuri R.R."/>
            <person name="La Ragione R."/>
            <person name="Hildebrand F."/>
            <person name="Pallen M.J."/>
        </authorList>
    </citation>
    <scope>NUCLEOTIDE SEQUENCE</scope>
    <source>
        <strain evidence="2">ChiHcolR34-3080</strain>
    </source>
</reference>
<dbReference type="Pfam" id="PF15919">
    <property type="entry name" value="HicB_lk_antitox"/>
    <property type="match status" value="1"/>
</dbReference>
<dbReference type="Gene3D" id="3.30.160.250">
    <property type="match status" value="1"/>
</dbReference>
<dbReference type="SUPFAM" id="SSF143100">
    <property type="entry name" value="TTHA1013/TTHA0281-like"/>
    <property type="match status" value="1"/>
</dbReference>
<feature type="domain" description="HicB-like antitoxin of toxin-antitoxin system" evidence="1">
    <location>
        <begin position="12"/>
        <end position="112"/>
    </location>
</feature>
<evidence type="ECO:0000313" key="3">
    <source>
        <dbReference type="Proteomes" id="UP000823933"/>
    </source>
</evidence>